<dbReference type="PANTHER" id="PTHR43639:SF1">
    <property type="entry name" value="SHORT-CHAIN DEHYDROGENASE_REDUCTASE FAMILY PROTEIN"/>
    <property type="match status" value="1"/>
</dbReference>
<dbReference type="Proteomes" id="UP000005446">
    <property type="component" value="Unassembled WGS sequence"/>
</dbReference>
<keyword evidence="2" id="KW-0521">NADP</keyword>
<keyword evidence="3" id="KW-0560">Oxidoreductase</keyword>
<dbReference type="PROSITE" id="PS00061">
    <property type="entry name" value="ADH_SHORT"/>
    <property type="match status" value="1"/>
</dbReference>
<dbReference type="HOGENOM" id="CLU_027157_0_0_1"/>
<dbReference type="InterPro" id="IPR020904">
    <property type="entry name" value="Sc_DH/Rdtase_CS"/>
</dbReference>
<sequence>MSRLEEVQSLLQKWYGLCVFHANDDSVSPIIQENLVLYHLISLNAVTSFPDIERVARKEFASDPTANTPSFYKRCIYRREEALFHCGQVFRLINAMPKHCRPHWWSAAVYRATMIVWVYSLSQAAAGSHKAVNETIFAIDAVTPEHPSVTSYLWNGEGLPVLSRKDGGVTALDQPGPVLKHCADLLTEGISSRMSDGIRRKLQTLHKNWCFDTPEDTQKSFTQHSQPTVTMAPAAETATSTPQDTQTQPYDAARPYAGRVALITGSGRGIGRGMALELASRGASVVVNYAKSASAAESVVSEIKKFGSKGIAIQADVSKPAEIVRLFDDAIAHFGRLDFVISNSGTEVWSKEEDVTPEDFDYIFNLNCRGQFFVAQQGLKHLGQGGRIILMSSIAAQMSGIPNHALYAGSKAAVEGFARSFAVDCGHKGVTVNAIAPGGIKTDMFDANAWHYVPNGTPDMSMEIIEKGIARFCPLQRCGVPADIAKAVALLVSPDSEWINDEAHAA</sequence>
<dbReference type="GO" id="GO:0016491">
    <property type="term" value="F:oxidoreductase activity"/>
    <property type="evidence" value="ECO:0007669"/>
    <property type="project" value="UniProtKB-KW"/>
</dbReference>
<dbReference type="CDD" id="cd05362">
    <property type="entry name" value="THN_reductase-like_SDR_c"/>
    <property type="match status" value="1"/>
</dbReference>
<dbReference type="EMBL" id="AGUE01000092">
    <property type="protein sequence ID" value="EHL00221.1"/>
    <property type="molecule type" value="Genomic_DNA"/>
</dbReference>
<dbReference type="GO" id="GO:0009688">
    <property type="term" value="P:abscisic acid biosynthetic process"/>
    <property type="evidence" value="ECO:0007669"/>
    <property type="project" value="UniProtKB-ARBA"/>
</dbReference>
<dbReference type="SUPFAM" id="SSF51735">
    <property type="entry name" value="NAD(P)-binding Rossmann-fold domains"/>
    <property type="match status" value="1"/>
</dbReference>
<dbReference type="FunFam" id="3.40.50.720:FF:000084">
    <property type="entry name" value="Short-chain dehydrogenase reductase"/>
    <property type="match status" value="1"/>
</dbReference>
<name>H0EML3_GLAL7</name>
<organism evidence="6 7">
    <name type="scientific">Glarea lozoyensis (strain ATCC 74030 / MF5533)</name>
    <dbReference type="NCBI Taxonomy" id="1104152"/>
    <lineage>
        <taxon>Eukaryota</taxon>
        <taxon>Fungi</taxon>
        <taxon>Dikarya</taxon>
        <taxon>Ascomycota</taxon>
        <taxon>Pezizomycotina</taxon>
        <taxon>Leotiomycetes</taxon>
        <taxon>Helotiales</taxon>
        <taxon>Helotiaceae</taxon>
        <taxon>Glarea</taxon>
    </lineage>
</organism>
<evidence type="ECO:0000256" key="2">
    <source>
        <dbReference type="ARBA" id="ARBA00022857"/>
    </source>
</evidence>
<comment type="similarity">
    <text evidence="1">Belongs to the short-chain dehydrogenases/reductases (SDR) family.</text>
</comment>
<feature type="domain" description="Ketoreductase" evidence="5">
    <location>
        <begin position="259"/>
        <end position="443"/>
    </location>
</feature>
<dbReference type="OrthoDB" id="47007at2759"/>
<evidence type="ECO:0000256" key="4">
    <source>
        <dbReference type="SAM" id="MobiDB-lite"/>
    </source>
</evidence>
<dbReference type="PRINTS" id="PR00081">
    <property type="entry name" value="GDHRDH"/>
</dbReference>
<dbReference type="InParanoid" id="H0EML3"/>
<protein>
    <submittedName>
        <fullName evidence="6">Putative Versicolorin reductase</fullName>
    </submittedName>
</protein>
<dbReference type="Gene3D" id="3.40.50.720">
    <property type="entry name" value="NAD(P)-binding Rossmann-like Domain"/>
    <property type="match status" value="1"/>
</dbReference>
<dbReference type="PANTHER" id="PTHR43639">
    <property type="entry name" value="OXIDOREDUCTASE, SHORT-CHAIN DEHYDROGENASE/REDUCTASE FAMILY (AFU_ORTHOLOGUE AFUA_5G02870)"/>
    <property type="match status" value="1"/>
</dbReference>
<comment type="caution">
    <text evidence="6">The sequence shown here is derived from an EMBL/GenBank/DDBJ whole genome shotgun (WGS) entry which is preliminary data.</text>
</comment>
<dbReference type="InterPro" id="IPR057326">
    <property type="entry name" value="KR_dom"/>
</dbReference>
<evidence type="ECO:0000313" key="7">
    <source>
        <dbReference type="Proteomes" id="UP000005446"/>
    </source>
</evidence>
<keyword evidence="7" id="KW-1185">Reference proteome</keyword>
<evidence type="ECO:0000313" key="6">
    <source>
        <dbReference type="EMBL" id="EHL00221.1"/>
    </source>
</evidence>
<evidence type="ECO:0000259" key="5">
    <source>
        <dbReference type="SMART" id="SM00822"/>
    </source>
</evidence>
<dbReference type="InterPro" id="IPR002347">
    <property type="entry name" value="SDR_fam"/>
</dbReference>
<reference evidence="6 7" key="1">
    <citation type="journal article" date="2012" name="Eukaryot. Cell">
        <title>Genome sequence of the fungus Glarea lozoyensis: the first genome sequence of a species from the Helotiaceae family.</title>
        <authorList>
            <person name="Youssar L."/>
            <person name="Gruening B.A."/>
            <person name="Erxleben A."/>
            <person name="Guenther S."/>
            <person name="Huettel W."/>
        </authorList>
    </citation>
    <scope>NUCLEOTIDE SEQUENCE [LARGE SCALE GENOMIC DNA]</scope>
    <source>
        <strain evidence="7">ATCC 74030 / MF5533</strain>
    </source>
</reference>
<dbReference type="PRINTS" id="PR00080">
    <property type="entry name" value="SDRFAMILY"/>
</dbReference>
<proteinExistence type="inferred from homology"/>
<dbReference type="InterPro" id="IPR036291">
    <property type="entry name" value="NAD(P)-bd_dom_sf"/>
</dbReference>
<evidence type="ECO:0000256" key="3">
    <source>
        <dbReference type="ARBA" id="ARBA00023002"/>
    </source>
</evidence>
<gene>
    <name evidence="6" type="ORF">M7I_3852</name>
</gene>
<dbReference type="AlphaFoldDB" id="H0EML3"/>
<feature type="region of interest" description="Disordered" evidence="4">
    <location>
        <begin position="217"/>
        <end position="251"/>
    </location>
</feature>
<evidence type="ECO:0000256" key="1">
    <source>
        <dbReference type="ARBA" id="ARBA00006484"/>
    </source>
</evidence>
<dbReference type="Pfam" id="PF13561">
    <property type="entry name" value="adh_short_C2"/>
    <property type="match status" value="1"/>
</dbReference>
<feature type="compositionally biased region" description="Polar residues" evidence="4">
    <location>
        <begin position="219"/>
        <end position="229"/>
    </location>
</feature>
<feature type="compositionally biased region" description="Polar residues" evidence="4">
    <location>
        <begin position="237"/>
        <end position="249"/>
    </location>
</feature>
<accession>H0EML3</accession>
<dbReference type="SMART" id="SM00822">
    <property type="entry name" value="PKS_KR"/>
    <property type="match status" value="1"/>
</dbReference>